<organism evidence="2 3">
    <name type="scientific">Ensete ventricosum</name>
    <name type="common">Abyssinian banana</name>
    <name type="synonym">Musa ensete</name>
    <dbReference type="NCBI Taxonomy" id="4639"/>
    <lineage>
        <taxon>Eukaryota</taxon>
        <taxon>Viridiplantae</taxon>
        <taxon>Streptophyta</taxon>
        <taxon>Embryophyta</taxon>
        <taxon>Tracheophyta</taxon>
        <taxon>Spermatophyta</taxon>
        <taxon>Magnoliopsida</taxon>
        <taxon>Liliopsida</taxon>
        <taxon>Zingiberales</taxon>
        <taxon>Musaceae</taxon>
        <taxon>Ensete</taxon>
    </lineage>
</organism>
<sequence>MLGSSLQLGRRHGEDRFYTAAMALRGHHQNSLRTRSSAAASAAFLNPARLLAFKDKPVVGDRRQPEDRSSPSSTRAADASCNLDRFLESTTPSVLAHYLSKTTMRDWRTCNMEFRPYFILGDLWDSFQEWSAYGVSIPLVLDSGDCVVQYYVPSLSGIQLYGEATKHGISTGLFCNMRREEESDNDCYQDSTSDGSSHGEHFSLEEGSSSDEGDAENSQGCLLFEYLEQDSPYHREPLADKVLDLACQFPELRTLRSYDLLPASWISVAWYPIYRIPIGQTLRDLDACFLTYHSLSTPIKGAAAAALPMMTYPKDNNCVPKISIPAFGLASYKFKNSLWTNTEGRERQLRVSLLQAADNWLRLLHVDHPDYQFFVSDGSCRRSLVQGF</sequence>
<protein>
    <recommendedName>
        <fullName evidence="4">DUF789 domain-containing protein</fullName>
    </recommendedName>
</protein>
<proteinExistence type="predicted"/>
<dbReference type="Pfam" id="PF05623">
    <property type="entry name" value="DUF789"/>
    <property type="match status" value="1"/>
</dbReference>
<dbReference type="AlphaFoldDB" id="A0AAV8R2K4"/>
<dbReference type="PANTHER" id="PTHR31343:SF42">
    <property type="entry name" value="T15D22.8"/>
    <property type="match status" value="1"/>
</dbReference>
<name>A0AAV8R2K4_ENSVE</name>
<dbReference type="Proteomes" id="UP001222027">
    <property type="component" value="Unassembled WGS sequence"/>
</dbReference>
<dbReference type="PANTHER" id="PTHR31343">
    <property type="entry name" value="T15D22.8"/>
    <property type="match status" value="1"/>
</dbReference>
<dbReference type="EMBL" id="JAQQAF010000005">
    <property type="protein sequence ID" value="KAJ8486225.1"/>
    <property type="molecule type" value="Genomic_DNA"/>
</dbReference>
<accession>A0AAV8R2K4</accession>
<evidence type="ECO:0000256" key="1">
    <source>
        <dbReference type="SAM" id="MobiDB-lite"/>
    </source>
</evidence>
<dbReference type="InterPro" id="IPR008507">
    <property type="entry name" value="DUF789"/>
</dbReference>
<gene>
    <name evidence="2" type="ORF">OPV22_018710</name>
</gene>
<evidence type="ECO:0000313" key="3">
    <source>
        <dbReference type="Proteomes" id="UP001222027"/>
    </source>
</evidence>
<reference evidence="2 3" key="1">
    <citation type="submission" date="2022-12" db="EMBL/GenBank/DDBJ databases">
        <title>Chromosome-scale assembly of the Ensete ventricosum genome.</title>
        <authorList>
            <person name="Dussert Y."/>
            <person name="Stocks J."/>
            <person name="Wendawek A."/>
            <person name="Woldeyes F."/>
            <person name="Nichols R.A."/>
            <person name="Borrell J.S."/>
        </authorList>
    </citation>
    <scope>NUCLEOTIDE SEQUENCE [LARGE SCALE GENOMIC DNA]</scope>
    <source>
        <strain evidence="3">cv. Maze</strain>
        <tissue evidence="2">Seeds</tissue>
    </source>
</reference>
<feature type="region of interest" description="Disordered" evidence="1">
    <location>
        <begin position="185"/>
        <end position="216"/>
    </location>
</feature>
<keyword evidence="3" id="KW-1185">Reference proteome</keyword>
<evidence type="ECO:0008006" key="4">
    <source>
        <dbReference type="Google" id="ProtNLM"/>
    </source>
</evidence>
<evidence type="ECO:0000313" key="2">
    <source>
        <dbReference type="EMBL" id="KAJ8486225.1"/>
    </source>
</evidence>
<comment type="caution">
    <text evidence="2">The sequence shown here is derived from an EMBL/GenBank/DDBJ whole genome shotgun (WGS) entry which is preliminary data.</text>
</comment>